<organism evidence="1 2">
    <name type="scientific">Brucella grignonensis</name>
    <dbReference type="NCBI Taxonomy" id="94627"/>
    <lineage>
        <taxon>Bacteria</taxon>
        <taxon>Pseudomonadati</taxon>
        <taxon>Pseudomonadota</taxon>
        <taxon>Alphaproteobacteria</taxon>
        <taxon>Hyphomicrobiales</taxon>
        <taxon>Brucellaceae</taxon>
        <taxon>Brucella/Ochrobactrum group</taxon>
        <taxon>Brucella</taxon>
    </lineage>
</organism>
<keyword evidence="2" id="KW-1185">Reference proteome</keyword>
<dbReference type="Proteomes" id="UP000216478">
    <property type="component" value="Unassembled WGS sequence"/>
</dbReference>
<dbReference type="EMBL" id="NNRL01000166">
    <property type="protein sequence ID" value="OYR08450.1"/>
    <property type="molecule type" value="Genomic_DNA"/>
</dbReference>
<sequence length="45" mass="5171">MENFEVTVCGLCGAAAPIYLNCPRLLREACWCFGYENQAHYLTWL</sequence>
<gene>
    <name evidence="1" type="ORF">CEV33_3202</name>
</gene>
<reference evidence="1 2" key="1">
    <citation type="submission" date="2017-07" db="EMBL/GenBank/DDBJ databases">
        <title>Phylogenetic study on the rhizospheric bacterium Ochrobactrum sp. A44.</title>
        <authorList>
            <person name="Krzyzanowska D.M."/>
            <person name="Ossowicki A."/>
            <person name="Rajewska M."/>
            <person name="Maciag T."/>
            <person name="Kaczynski Z."/>
            <person name="Czerwicka M."/>
            <person name="Jafra S."/>
        </authorList>
    </citation>
    <scope>NUCLEOTIDE SEQUENCE [LARGE SCALE GENOMIC DNA]</scope>
    <source>
        <strain evidence="1 2">OgA9a</strain>
    </source>
</reference>
<protein>
    <submittedName>
        <fullName evidence="1">Uncharacterized protein</fullName>
    </submittedName>
</protein>
<dbReference type="AlphaFoldDB" id="A0A256F162"/>
<evidence type="ECO:0000313" key="1">
    <source>
        <dbReference type="EMBL" id="OYR08450.1"/>
    </source>
</evidence>
<comment type="caution">
    <text evidence="1">The sequence shown here is derived from an EMBL/GenBank/DDBJ whole genome shotgun (WGS) entry which is preliminary data.</text>
</comment>
<proteinExistence type="predicted"/>
<accession>A0A256F162</accession>
<name>A0A256F162_9HYPH</name>
<evidence type="ECO:0000313" key="2">
    <source>
        <dbReference type="Proteomes" id="UP000216478"/>
    </source>
</evidence>